<dbReference type="InterPro" id="IPR000160">
    <property type="entry name" value="GGDEF_dom"/>
</dbReference>
<dbReference type="RefSeq" id="WP_126776684.1">
    <property type="nucleotide sequence ID" value="NZ_PIPM01000004.1"/>
</dbReference>
<dbReference type="NCBIfam" id="TIGR00254">
    <property type="entry name" value="GGDEF"/>
    <property type="match status" value="1"/>
</dbReference>
<dbReference type="Pfam" id="PF00990">
    <property type="entry name" value="GGDEF"/>
    <property type="match status" value="1"/>
</dbReference>
<keyword evidence="3" id="KW-0472">Membrane</keyword>
<comment type="caution">
    <text evidence="5">The sequence shown here is derived from an EMBL/GenBank/DDBJ whole genome shotgun (WGS) entry which is preliminary data.</text>
</comment>
<keyword evidence="6" id="KW-1185">Reference proteome</keyword>
<proteinExistence type="predicted"/>
<dbReference type="OrthoDB" id="6191081at2"/>
<dbReference type="InterPro" id="IPR011990">
    <property type="entry name" value="TPR-like_helical_dom_sf"/>
</dbReference>
<organism evidence="5 6">
    <name type="scientific">Aliidiomarina sanyensis</name>
    <dbReference type="NCBI Taxonomy" id="1249555"/>
    <lineage>
        <taxon>Bacteria</taxon>
        <taxon>Pseudomonadati</taxon>
        <taxon>Pseudomonadota</taxon>
        <taxon>Gammaproteobacteria</taxon>
        <taxon>Alteromonadales</taxon>
        <taxon>Idiomarinaceae</taxon>
        <taxon>Aliidiomarina</taxon>
    </lineage>
</organism>
<evidence type="ECO:0000313" key="5">
    <source>
        <dbReference type="EMBL" id="RUO34267.1"/>
    </source>
</evidence>
<evidence type="ECO:0000256" key="3">
    <source>
        <dbReference type="SAM" id="Phobius"/>
    </source>
</evidence>
<dbReference type="Proteomes" id="UP000288405">
    <property type="component" value="Unassembled WGS sequence"/>
</dbReference>
<evidence type="ECO:0000259" key="4">
    <source>
        <dbReference type="PROSITE" id="PS50887"/>
    </source>
</evidence>
<dbReference type="Gene3D" id="3.30.70.270">
    <property type="match status" value="1"/>
</dbReference>
<dbReference type="InterPro" id="IPR050469">
    <property type="entry name" value="Diguanylate_Cyclase"/>
</dbReference>
<dbReference type="InterPro" id="IPR043128">
    <property type="entry name" value="Rev_trsase/Diguanyl_cyclase"/>
</dbReference>
<keyword evidence="3" id="KW-1133">Transmembrane helix</keyword>
<feature type="domain" description="GGDEF" evidence="4">
    <location>
        <begin position="494"/>
        <end position="623"/>
    </location>
</feature>
<dbReference type="EMBL" id="PIPM01000004">
    <property type="protein sequence ID" value="RUO34267.1"/>
    <property type="molecule type" value="Genomic_DNA"/>
</dbReference>
<name>A0A432WKP3_9GAMM</name>
<sequence>MKKAYIILIGFLFLDLLFCVPMSHAAERDPALEQRLSSTLGVGLAPRDRDALRTILSELDDQTPVATYARARAYEALALAIHDHLIEDALEIIDTTLGHDDITNHPIARAELVNAKGEIYIHAQMREALGQLLPELMEPGIDDARVYYHRLHLIGRSYEFIHDYEQALTYLLRAHEVMMTIEDEHLQRRRQFLNLHVARTHARLRHFDRARQTLDNTIEESYRYGLEGRLPELYMVRGFVIQVTEGPNEAAEADFLKATQAPEGEPVGRTQMLAFNNLGALNLHNGNYEAAERYFEKGVAIAQAISNTYELHIMLFNQGYVMVKQGEFEPGLAIMETAFEDFSQTAPPSSQADMLNYLADAYQTAGNMERELEVVRQQLALREASYRAERERVVGELQVRYDAQEAALRIQWLEQESALREARLAEQQRNQRWIGLLSIFLFVALAFALLAMRRVRKLNTQLYLANKELTELSNRDPLTQLYNRRALFNFPEQRGDLIILFDLDNFKSINDQFGHDIGDQVLLSVSQRLTAALRAEDLVVRWGGEEFLIVIRRVNDVGIDVIKNKIRDAIIHTPFPNIDVNASGGAVYMAGRTDTWQDAIQRADDLLYQAKQGGRGQIRADIEGELQTWPMK</sequence>
<dbReference type="AlphaFoldDB" id="A0A432WKP3"/>
<protein>
    <recommendedName>
        <fullName evidence="1">diguanylate cyclase</fullName>
        <ecNumber evidence="1">2.7.7.65</ecNumber>
    </recommendedName>
</protein>
<dbReference type="SMART" id="SM00267">
    <property type="entry name" value="GGDEF"/>
    <property type="match status" value="1"/>
</dbReference>
<dbReference type="PANTHER" id="PTHR45138:SF9">
    <property type="entry name" value="DIGUANYLATE CYCLASE DGCM-RELATED"/>
    <property type="match status" value="1"/>
</dbReference>
<evidence type="ECO:0000313" key="6">
    <source>
        <dbReference type="Proteomes" id="UP000288405"/>
    </source>
</evidence>
<comment type="catalytic activity">
    <reaction evidence="2">
        <text>2 GTP = 3',3'-c-di-GMP + 2 diphosphate</text>
        <dbReference type="Rhea" id="RHEA:24898"/>
        <dbReference type="ChEBI" id="CHEBI:33019"/>
        <dbReference type="ChEBI" id="CHEBI:37565"/>
        <dbReference type="ChEBI" id="CHEBI:58805"/>
        <dbReference type="EC" id="2.7.7.65"/>
    </reaction>
</comment>
<dbReference type="SUPFAM" id="SSF48452">
    <property type="entry name" value="TPR-like"/>
    <property type="match status" value="2"/>
</dbReference>
<dbReference type="EC" id="2.7.7.65" evidence="1"/>
<dbReference type="SMART" id="SM00028">
    <property type="entry name" value="TPR"/>
    <property type="match status" value="3"/>
</dbReference>
<feature type="transmembrane region" description="Helical" evidence="3">
    <location>
        <begin position="433"/>
        <end position="452"/>
    </location>
</feature>
<keyword evidence="3" id="KW-0812">Transmembrane</keyword>
<dbReference type="Pfam" id="PF13181">
    <property type="entry name" value="TPR_8"/>
    <property type="match status" value="1"/>
</dbReference>
<gene>
    <name evidence="5" type="ORF">CWE11_05940</name>
</gene>
<reference evidence="5 6" key="1">
    <citation type="journal article" date="2011" name="Front. Microbiol.">
        <title>Genomic signatures of strain selection and enhancement in Bacillus atrophaeus var. globigii, a historical biowarfare simulant.</title>
        <authorList>
            <person name="Gibbons H.S."/>
            <person name="Broomall S.M."/>
            <person name="McNew L.A."/>
            <person name="Daligault H."/>
            <person name="Chapman C."/>
            <person name="Bruce D."/>
            <person name="Karavis M."/>
            <person name="Krepps M."/>
            <person name="McGregor P.A."/>
            <person name="Hong C."/>
            <person name="Park K.H."/>
            <person name="Akmal A."/>
            <person name="Feldman A."/>
            <person name="Lin J.S."/>
            <person name="Chang W.E."/>
            <person name="Higgs B.W."/>
            <person name="Demirev P."/>
            <person name="Lindquist J."/>
            <person name="Liem A."/>
            <person name="Fochler E."/>
            <person name="Read T.D."/>
            <person name="Tapia R."/>
            <person name="Johnson S."/>
            <person name="Bishop-Lilly K.A."/>
            <person name="Detter C."/>
            <person name="Han C."/>
            <person name="Sozhamannan S."/>
            <person name="Rosenzweig C.N."/>
            <person name="Skowronski E.W."/>
        </authorList>
    </citation>
    <scope>NUCLEOTIDE SEQUENCE [LARGE SCALE GENOMIC DNA]</scope>
    <source>
        <strain evidence="5 6">GYP-17</strain>
    </source>
</reference>
<dbReference type="GO" id="GO:0052621">
    <property type="term" value="F:diguanylate cyclase activity"/>
    <property type="evidence" value="ECO:0007669"/>
    <property type="project" value="UniProtKB-EC"/>
</dbReference>
<accession>A0A432WKP3</accession>
<dbReference type="Gene3D" id="1.25.40.10">
    <property type="entry name" value="Tetratricopeptide repeat domain"/>
    <property type="match status" value="2"/>
</dbReference>
<dbReference type="InterPro" id="IPR029787">
    <property type="entry name" value="Nucleotide_cyclase"/>
</dbReference>
<dbReference type="PROSITE" id="PS50887">
    <property type="entry name" value="GGDEF"/>
    <property type="match status" value="1"/>
</dbReference>
<dbReference type="SUPFAM" id="SSF55073">
    <property type="entry name" value="Nucleotide cyclase"/>
    <property type="match status" value="1"/>
</dbReference>
<dbReference type="PANTHER" id="PTHR45138">
    <property type="entry name" value="REGULATORY COMPONENTS OF SENSORY TRANSDUCTION SYSTEM"/>
    <property type="match status" value="1"/>
</dbReference>
<evidence type="ECO:0000256" key="2">
    <source>
        <dbReference type="ARBA" id="ARBA00034247"/>
    </source>
</evidence>
<dbReference type="CDD" id="cd01949">
    <property type="entry name" value="GGDEF"/>
    <property type="match status" value="1"/>
</dbReference>
<dbReference type="InterPro" id="IPR019734">
    <property type="entry name" value="TPR_rpt"/>
</dbReference>
<evidence type="ECO:0000256" key="1">
    <source>
        <dbReference type="ARBA" id="ARBA00012528"/>
    </source>
</evidence>